<dbReference type="InterPro" id="IPR007696">
    <property type="entry name" value="DNA_mismatch_repair_MutS_core"/>
</dbReference>
<dbReference type="InterPro" id="IPR007695">
    <property type="entry name" value="DNA_mismatch_repair_MutS-lik_N"/>
</dbReference>
<keyword evidence="6" id="KW-0238">DNA-binding</keyword>
<evidence type="ECO:0000256" key="8">
    <source>
        <dbReference type="ARBA" id="ARBA00073774"/>
    </source>
</evidence>
<accession>A0A2C9JWP2</accession>
<dbReference type="Pfam" id="PF05192">
    <property type="entry name" value="MutS_III"/>
    <property type="match status" value="1"/>
</dbReference>
<dbReference type="OrthoDB" id="10252754at2759"/>
<dbReference type="GO" id="GO:0005634">
    <property type="term" value="C:nucleus"/>
    <property type="evidence" value="ECO:0007669"/>
    <property type="project" value="TreeGrafter"/>
</dbReference>
<dbReference type="PANTHER" id="PTHR11361">
    <property type="entry name" value="DNA MISMATCH REPAIR PROTEIN MUTS FAMILY MEMBER"/>
    <property type="match status" value="1"/>
</dbReference>
<dbReference type="Pfam" id="PF00488">
    <property type="entry name" value="MutS_V"/>
    <property type="match status" value="1"/>
</dbReference>
<dbReference type="InterPro" id="IPR017261">
    <property type="entry name" value="DNA_mismatch_repair_MutS/MSH"/>
</dbReference>
<dbReference type="Pfam" id="PF05188">
    <property type="entry name" value="MutS_II"/>
    <property type="match status" value="1"/>
</dbReference>
<dbReference type="Pfam" id="PF01624">
    <property type="entry name" value="MutS_I"/>
    <property type="match status" value="1"/>
</dbReference>
<dbReference type="InterPro" id="IPR000432">
    <property type="entry name" value="DNA_mismatch_repair_MutS_C"/>
</dbReference>
<keyword evidence="5" id="KW-0067">ATP-binding</keyword>
<keyword evidence="4" id="KW-0227">DNA damage</keyword>
<comment type="similarity">
    <text evidence="1">Belongs to the DNA mismatch repair MutS family. MSH3 subfamily.</text>
</comment>
<dbReference type="PROSITE" id="PS00486">
    <property type="entry name" value="DNA_MISMATCH_REPAIR_2"/>
    <property type="match status" value="1"/>
</dbReference>
<dbReference type="GO" id="GO:0030983">
    <property type="term" value="F:mismatched DNA binding"/>
    <property type="evidence" value="ECO:0007669"/>
    <property type="project" value="InterPro"/>
</dbReference>
<dbReference type="PIRSF" id="PIRSF037677">
    <property type="entry name" value="DNA_mis_repair_Msh6"/>
    <property type="match status" value="1"/>
</dbReference>
<dbReference type="Gene3D" id="3.40.50.300">
    <property type="entry name" value="P-loop containing nucleotide triphosphate hydrolases"/>
    <property type="match status" value="1"/>
</dbReference>
<dbReference type="VEuPathDB" id="VectorBase:BGLAX_052726"/>
<dbReference type="GO" id="GO:0005524">
    <property type="term" value="F:ATP binding"/>
    <property type="evidence" value="ECO:0007669"/>
    <property type="project" value="UniProtKB-KW"/>
</dbReference>
<dbReference type="SMART" id="SM00533">
    <property type="entry name" value="MUTSd"/>
    <property type="match status" value="1"/>
</dbReference>
<gene>
    <name evidence="10" type="primary">106070971</name>
</gene>
<feature type="domain" description="DNA mismatch repair proteins mutS family" evidence="9">
    <location>
        <begin position="874"/>
        <end position="890"/>
    </location>
</feature>
<evidence type="ECO:0000256" key="7">
    <source>
        <dbReference type="ARBA" id="ARBA00023204"/>
    </source>
</evidence>
<dbReference type="InterPro" id="IPR007860">
    <property type="entry name" value="DNA_mmatch_repair_MutS_con_dom"/>
</dbReference>
<evidence type="ECO:0000313" key="11">
    <source>
        <dbReference type="Proteomes" id="UP000076420"/>
    </source>
</evidence>
<protein>
    <recommendedName>
        <fullName evidence="2 8">DNA mismatch repair protein MSH3</fullName>
    </recommendedName>
    <alternativeName>
        <fullName evidence="2 8">DNA mismatch repair protein MSH3</fullName>
    </alternativeName>
</protein>
<evidence type="ECO:0000256" key="5">
    <source>
        <dbReference type="ARBA" id="ARBA00022840"/>
    </source>
</evidence>
<name>A0A2C9JWP2_BIOGL</name>
<dbReference type="InterPro" id="IPR016151">
    <property type="entry name" value="DNA_mismatch_repair_MutS_N"/>
</dbReference>
<dbReference type="Proteomes" id="UP000076420">
    <property type="component" value="Unassembled WGS sequence"/>
</dbReference>
<keyword evidence="7" id="KW-0234">DNA repair</keyword>
<dbReference type="SUPFAM" id="SSF52540">
    <property type="entry name" value="P-loop containing nucleoside triphosphate hydrolases"/>
    <property type="match status" value="1"/>
</dbReference>
<keyword evidence="3" id="KW-0547">Nucleotide-binding</keyword>
<dbReference type="SUPFAM" id="SSF48334">
    <property type="entry name" value="DNA repair protein MutS, domain III"/>
    <property type="match status" value="1"/>
</dbReference>
<dbReference type="VEuPathDB" id="VectorBase:BGLB009202"/>
<evidence type="ECO:0000256" key="3">
    <source>
        <dbReference type="ARBA" id="ARBA00022741"/>
    </source>
</evidence>
<dbReference type="GO" id="GO:0140664">
    <property type="term" value="F:ATP-dependent DNA damage sensor activity"/>
    <property type="evidence" value="ECO:0007669"/>
    <property type="project" value="InterPro"/>
</dbReference>
<organism evidence="10 11">
    <name type="scientific">Biomphalaria glabrata</name>
    <name type="common">Bloodfluke planorb</name>
    <name type="synonym">Freshwater snail</name>
    <dbReference type="NCBI Taxonomy" id="6526"/>
    <lineage>
        <taxon>Eukaryota</taxon>
        <taxon>Metazoa</taxon>
        <taxon>Spiralia</taxon>
        <taxon>Lophotrochozoa</taxon>
        <taxon>Mollusca</taxon>
        <taxon>Gastropoda</taxon>
        <taxon>Heterobranchia</taxon>
        <taxon>Euthyneura</taxon>
        <taxon>Panpulmonata</taxon>
        <taxon>Hygrophila</taxon>
        <taxon>Lymnaeoidea</taxon>
        <taxon>Planorbidae</taxon>
        <taxon>Biomphalaria</taxon>
    </lineage>
</organism>
<dbReference type="FunFam" id="1.10.1420.10:FF:000004">
    <property type="entry name" value="DNA mismatch repair protein Msh3"/>
    <property type="match status" value="1"/>
</dbReference>
<dbReference type="Gene3D" id="3.40.1170.10">
    <property type="entry name" value="DNA repair protein MutS, domain I"/>
    <property type="match status" value="1"/>
</dbReference>
<evidence type="ECO:0000259" key="9">
    <source>
        <dbReference type="PROSITE" id="PS00486"/>
    </source>
</evidence>
<evidence type="ECO:0000256" key="2">
    <source>
        <dbReference type="ARBA" id="ARBA00022151"/>
    </source>
</evidence>
<dbReference type="FunFam" id="3.40.1170.10:FF:000004">
    <property type="entry name" value="DNA mismatch repair protein"/>
    <property type="match status" value="1"/>
</dbReference>
<dbReference type="SUPFAM" id="SSF55271">
    <property type="entry name" value="DNA repair protein MutS, domain I"/>
    <property type="match status" value="1"/>
</dbReference>
<dbReference type="InterPro" id="IPR045076">
    <property type="entry name" value="MutS"/>
</dbReference>
<dbReference type="InterPro" id="IPR027417">
    <property type="entry name" value="P-loop_NTPase"/>
</dbReference>
<dbReference type="EnsemblMetazoa" id="BGLB009202-RB">
    <property type="protein sequence ID" value="BGLB009202-PB"/>
    <property type="gene ID" value="BGLB009202"/>
</dbReference>
<dbReference type="SUPFAM" id="SSF53150">
    <property type="entry name" value="DNA repair protein MutS, domain II"/>
    <property type="match status" value="1"/>
</dbReference>
<reference evidence="10" key="1">
    <citation type="submission" date="2020-05" db="UniProtKB">
        <authorList>
            <consortium name="EnsemblMetazoa"/>
        </authorList>
    </citation>
    <scope>IDENTIFICATION</scope>
    <source>
        <strain evidence="10">BB02</strain>
    </source>
</reference>
<dbReference type="Gene3D" id="3.30.420.110">
    <property type="entry name" value="MutS, connector domain"/>
    <property type="match status" value="1"/>
</dbReference>
<dbReference type="PANTHER" id="PTHR11361:SF122">
    <property type="entry name" value="DNA MISMATCH REPAIR PROTEIN MSH3"/>
    <property type="match status" value="1"/>
</dbReference>
<dbReference type="SMART" id="SM00534">
    <property type="entry name" value="MUTSac"/>
    <property type="match status" value="1"/>
</dbReference>
<dbReference type="InterPro" id="IPR036678">
    <property type="entry name" value="MutS_con_dom_sf"/>
</dbReference>
<dbReference type="KEGG" id="bgt:106070971"/>
<proteinExistence type="inferred from homology"/>
<dbReference type="Gene3D" id="1.10.1420.10">
    <property type="match status" value="2"/>
</dbReference>
<evidence type="ECO:0000256" key="1">
    <source>
        <dbReference type="ARBA" id="ARBA00007094"/>
    </source>
</evidence>
<sequence>MLRKETDKTRLRSMSKSVIKSKFFSESTANANELKKHKRKNITNESNDHVLQKNHSVLDLPIEINRQKTKIDDSEPDEFSDDDPAIKKLCFDQHGESSKDPCTSGSMWKHAKIELDSTTPNTSTLDSSEQLSFRQNVSDIDRRKGSSTLVKYTPLELQFLEIKNQYSDAILFVECGYKYRFFGEDAEIASKVLKIMCNPDHNMMTASIPVHRLPIHIHRMVSAGYKVGVVKQIETQYLKAAGDNKGGPFSRKLASLYTKSTLVGQDVTCLNEAGANSSSLPNQYLMCVCEQNLKQQEKQIGLVCVDPSTGDVIYDEFLDGNLYKELETRISHLQPAEILLSSDASEGIRNFIVKVVETSSTAEDKVRVEFVSQEVVSPSKVYDIINEFYREDQNCLQSVLNLSKPVITCLATLCVYLKDFHLDRILRITSNFHQFSQRAHYLYLNSQSVKNLELLQNTWDGTEKGSLFWLLNQTSTAFGARLLRKWILQPLLDVKKIQERLDAIEEIVGGSLELFCKVKEVFKKVPDLEKGLNSVFHQRCSPQEFFSLLQSFEKIRDVTLDLEKCVVSSLLHSTLSTIYTTLHDVKTYKNNINQLAVRDNDITSLFLNTEQYPLIHECKKKISDICLCLNDHLADVRGVLKLPALQYATVFKLEYLIEVKQSHIETVPTDWIFINSTNVVSRFHTPFIAEKYCRLKELKEELVIHTNVAWQELLQQFSSHYIRYKQAVSELATLDCLLSLANVASQDSFCKPKLVDGPAHIDIIDGRHPIIDTLKQGQDQYVPNSTHLHSSGLRIQVLSGPNMGGKSSYLRQVALIVIMAQMGSYVPAASASIGIVDSIFISMGSADRLYSCQSTFMVELLEVSDVLAQVTDRSLVILDELGRGTSTHDGVAIAYATLEHLIKDHKCLLVFVTHFPMLFKLCELYPQSVINSYMAVQYNEDNADSDAAITFLYELTEGCAAKSYGLNVARLASIPDCILNLAHRKAQELENQMSSKVQFGQLFGAEARNLKSLLEEQHKGNTSHSIFK</sequence>
<evidence type="ECO:0000256" key="6">
    <source>
        <dbReference type="ARBA" id="ARBA00023125"/>
    </source>
</evidence>
<dbReference type="GO" id="GO:0006298">
    <property type="term" value="P:mismatch repair"/>
    <property type="evidence" value="ECO:0007669"/>
    <property type="project" value="InterPro"/>
</dbReference>
<dbReference type="NCBIfam" id="NF003810">
    <property type="entry name" value="PRK05399.1"/>
    <property type="match status" value="1"/>
</dbReference>
<evidence type="ECO:0000256" key="4">
    <source>
        <dbReference type="ARBA" id="ARBA00022763"/>
    </source>
</evidence>
<evidence type="ECO:0000313" key="10">
    <source>
        <dbReference type="EnsemblMetazoa" id="BGLB009202-PB"/>
    </source>
</evidence>
<dbReference type="AlphaFoldDB" id="A0A2C9JWP2"/>
<dbReference type="STRING" id="6526.A0A2C9JWP2"/>
<dbReference type="GO" id="GO:0006312">
    <property type="term" value="P:mitotic recombination"/>
    <property type="evidence" value="ECO:0007669"/>
    <property type="project" value="TreeGrafter"/>
</dbReference>
<dbReference type="InterPro" id="IPR036187">
    <property type="entry name" value="DNA_mismatch_repair_MutS_sf"/>
</dbReference>